<evidence type="ECO:0000256" key="4">
    <source>
        <dbReference type="ARBA" id="ARBA00023277"/>
    </source>
</evidence>
<evidence type="ECO:0000259" key="8">
    <source>
        <dbReference type="Pfam" id="PF00150"/>
    </source>
</evidence>
<evidence type="ECO:0000256" key="1">
    <source>
        <dbReference type="ARBA" id="ARBA00005641"/>
    </source>
</evidence>
<dbReference type="GO" id="GO:0030245">
    <property type="term" value="P:cellulose catabolic process"/>
    <property type="evidence" value="ECO:0007669"/>
    <property type="project" value="UniProtKB-KW"/>
</dbReference>
<evidence type="ECO:0000256" key="7">
    <source>
        <dbReference type="RuleBase" id="RU361153"/>
    </source>
</evidence>
<dbReference type="InterPro" id="IPR017853">
    <property type="entry name" value="GH"/>
</dbReference>
<keyword evidence="2 7" id="KW-0378">Hydrolase</keyword>
<dbReference type="AlphaFoldDB" id="A0A806KFU9"/>
<dbReference type="EC" id="3.2.1.8" evidence="9"/>
<dbReference type="InterPro" id="IPR001547">
    <property type="entry name" value="Glyco_hydro_5"/>
</dbReference>
<dbReference type="PANTHER" id="PTHR31297:SF41">
    <property type="entry name" value="ENDOGLUCANASE, PUTATIVE (AFU_ORTHOLOGUE AFUA_5G01830)-RELATED"/>
    <property type="match status" value="1"/>
</dbReference>
<dbReference type="Gene3D" id="3.20.20.80">
    <property type="entry name" value="Glycosidases"/>
    <property type="match status" value="1"/>
</dbReference>
<dbReference type="GO" id="GO:0045493">
    <property type="term" value="P:xylan catabolic process"/>
    <property type="evidence" value="ECO:0007669"/>
    <property type="project" value="UniProtKB-KW"/>
</dbReference>
<dbReference type="PANTHER" id="PTHR31297">
    <property type="entry name" value="GLUCAN ENDO-1,6-BETA-GLUCOSIDASE B"/>
    <property type="match status" value="1"/>
</dbReference>
<dbReference type="SUPFAM" id="SSF51445">
    <property type="entry name" value="(Trans)glycosidases"/>
    <property type="match status" value="1"/>
</dbReference>
<evidence type="ECO:0000256" key="6">
    <source>
        <dbReference type="ARBA" id="ARBA00023326"/>
    </source>
</evidence>
<sequence>MDIIEENPWENIGHLEFVSSMKIGWNLGNSFDAHNNMNPGETAWGNPLTTRELINAVAAQGFGAVRIPVTWGNMIGNAPNYTINSAWLDRVAEVVEYVRAAEMRAIINIHHDGADSRYWLSVKTADLSGDSKAAIDAKFTAVWRQIANYFKDTGNFLLFEGFNELHDGSWSDGSAAQRNRVNELNQIFVNTVRASGGENANRYLVIHGWVTRPSVTVSSLVMPDDSAQNRIIVGIHFYDPYAFTGDATQTTWGQGHTTQNNWANESHVRNTFDSVKNRFIDNGIPVIIGEYGAVRQSGEAGKKYRKYYMEYVTKYAADCGLIPFYWDNGSSRAGSEGFGLFNRSSPYGLLSDAADIIAVMMGAVVPGTHAIYSVPSGTGTLDRKW</sequence>
<feature type="domain" description="Glycoside hydrolase family 5" evidence="8">
    <location>
        <begin position="36"/>
        <end position="330"/>
    </location>
</feature>
<evidence type="ECO:0000256" key="5">
    <source>
        <dbReference type="ARBA" id="ARBA00023295"/>
    </source>
</evidence>
<dbReference type="GO" id="GO:0031176">
    <property type="term" value="F:endo-1,4-beta-xylanase activity"/>
    <property type="evidence" value="ECO:0007669"/>
    <property type="project" value="UniProtKB-EC"/>
</dbReference>
<comment type="similarity">
    <text evidence="1 7">Belongs to the glycosyl hydrolase 5 (cellulase A) family.</text>
</comment>
<keyword evidence="3" id="KW-0136">Cellulose degradation</keyword>
<keyword evidence="6" id="KW-0624">Polysaccharide degradation</keyword>
<proteinExistence type="inferred from homology"/>
<protein>
    <submittedName>
        <fullName evidence="9">Endo-1,4-beta-xylanase A</fullName>
        <ecNumber evidence="9">3.2.1.8</ecNumber>
    </submittedName>
</protein>
<organism evidence="9">
    <name type="scientific">uncultured bacterium contig00026</name>
    <dbReference type="NCBI Taxonomy" id="1181515"/>
    <lineage>
        <taxon>Bacteria</taxon>
        <taxon>environmental samples</taxon>
    </lineage>
</organism>
<accession>A0A806KFU9</accession>
<name>A0A806KFU9_9BACT</name>
<dbReference type="GO" id="GO:0009986">
    <property type="term" value="C:cell surface"/>
    <property type="evidence" value="ECO:0007669"/>
    <property type="project" value="TreeGrafter"/>
</dbReference>
<keyword evidence="5 7" id="KW-0326">Glycosidase</keyword>
<dbReference type="InterPro" id="IPR050386">
    <property type="entry name" value="Glycosyl_hydrolase_5"/>
</dbReference>
<dbReference type="GO" id="GO:0008422">
    <property type="term" value="F:beta-glucosidase activity"/>
    <property type="evidence" value="ECO:0007669"/>
    <property type="project" value="TreeGrafter"/>
</dbReference>
<evidence type="ECO:0000256" key="3">
    <source>
        <dbReference type="ARBA" id="ARBA00023001"/>
    </source>
</evidence>
<keyword evidence="9" id="KW-0858">Xylan degradation</keyword>
<reference evidence="9" key="1">
    <citation type="submission" date="2012-03" db="EMBL/GenBank/DDBJ databases">
        <title>Functional metagenomics reveals considerable lignocellulase gene clusters in the gut microbiome of a wood-feeding higher termite.</title>
        <authorList>
            <person name="Liu N."/>
        </authorList>
    </citation>
    <scope>NUCLEOTIDE SEQUENCE</scope>
</reference>
<keyword evidence="4" id="KW-0119">Carbohydrate metabolism</keyword>
<dbReference type="EMBL" id="JQ844167">
    <property type="protein sequence ID" value="AGS51669.1"/>
    <property type="molecule type" value="Genomic_DNA"/>
</dbReference>
<dbReference type="GO" id="GO:0005576">
    <property type="term" value="C:extracellular region"/>
    <property type="evidence" value="ECO:0007669"/>
    <property type="project" value="TreeGrafter"/>
</dbReference>
<evidence type="ECO:0000313" key="9">
    <source>
        <dbReference type="EMBL" id="AGS51669.1"/>
    </source>
</evidence>
<dbReference type="Pfam" id="PF00150">
    <property type="entry name" value="Cellulase"/>
    <property type="match status" value="1"/>
</dbReference>
<evidence type="ECO:0000256" key="2">
    <source>
        <dbReference type="ARBA" id="ARBA00022801"/>
    </source>
</evidence>